<evidence type="ECO:0000313" key="3">
    <source>
        <dbReference type="Proteomes" id="UP000017246"/>
    </source>
</evidence>
<feature type="compositionally biased region" description="Polar residues" evidence="1">
    <location>
        <begin position="61"/>
        <end position="77"/>
    </location>
</feature>
<evidence type="ECO:0000256" key="1">
    <source>
        <dbReference type="SAM" id="MobiDB-lite"/>
    </source>
</evidence>
<dbReference type="PANTHER" id="PTHR21356">
    <property type="entry name" value="ARMADILLO REPEAT CONTAINING 2"/>
    <property type="match status" value="1"/>
</dbReference>
<keyword evidence="3" id="KW-1185">Reference proteome</keyword>
<dbReference type="OrthoDB" id="6265340at2759"/>
<dbReference type="Gene3D" id="1.25.10.10">
    <property type="entry name" value="Leucine-rich Repeat Variant"/>
    <property type="match status" value="1"/>
</dbReference>
<accession>A0A068Y1K7</accession>
<name>A0A068Y1K7_ECHMU</name>
<dbReference type="InterPro" id="IPR038905">
    <property type="entry name" value="ARMC2"/>
</dbReference>
<feature type="region of interest" description="Disordered" evidence="1">
    <location>
        <begin position="1"/>
        <end position="22"/>
    </location>
</feature>
<dbReference type="Proteomes" id="UP000017246">
    <property type="component" value="Unassembled WGS sequence"/>
</dbReference>
<dbReference type="STRING" id="6211.A0A068Y1K7"/>
<dbReference type="eggNOG" id="KOG1048">
    <property type="taxonomic scope" value="Eukaryota"/>
</dbReference>
<evidence type="ECO:0000313" key="2">
    <source>
        <dbReference type="EMBL" id="CUT98780.1"/>
    </source>
</evidence>
<dbReference type="SUPFAM" id="SSF48371">
    <property type="entry name" value="ARM repeat"/>
    <property type="match status" value="1"/>
</dbReference>
<organism evidence="2 3">
    <name type="scientific">Echinococcus multilocularis</name>
    <name type="common">Fox tapeworm</name>
    <dbReference type="NCBI Taxonomy" id="6211"/>
    <lineage>
        <taxon>Eukaryota</taxon>
        <taxon>Metazoa</taxon>
        <taxon>Spiralia</taxon>
        <taxon>Lophotrochozoa</taxon>
        <taxon>Platyhelminthes</taxon>
        <taxon>Cestoda</taxon>
        <taxon>Eucestoda</taxon>
        <taxon>Cyclophyllidea</taxon>
        <taxon>Taeniidae</taxon>
        <taxon>Echinococcus</taxon>
    </lineage>
</organism>
<sequence length="825" mass="90853">MEVPSSHRAGSQSSPRPFYLPPSKQITSAAIVRECRDWLQTVGTRRPFTPRPKERHLFTYSKDSNSRPPTTSTIVSSDGEFTQVGSEGTATRSYSDDLFKEQSALEAQPCSSRTTLSSQCRSRVLSPIVGERAMKVAGISRGILTTAKAVQPFAHLPSRRTEQALDELLDGLNHATSKLKSIDKSNANQGGNNAPVIVKKLFKMLDELHGLLTNSAFMHPTTKVKDKVIQTLLRVAAFQNAEVHFKVVNLGVLLGPKDAKLVKICKIIYRVAKDAKNDEIFLQNRNFVGLIVCLLNGFGLDSESSLENLTTAGMVTTLESLLYTCGALKFLTASAITREAFCTPELLHTLSGIHQALDLYARTLNPSFDGDRGDSLKETVHHVLLQITEIFCVASSAENVSNLKLRIVETGVLQVVLKSLSHQSSVPPCTVSNSADFRQILLNWARTIAHATEHSFICQLVGEEDSSPYCRDFVTLILLHKDQIDVVLRLAYALGNVAARCEIARRTILSSKECIEKMCMLCQKYAEMLLNATPNSSTYDVLAKLTRVIANACVGAEGGLLAANTPECASVLLRLLKISTITEFSNDELLNNSLAGLNNLTFYMTMEKDSELLSLQADVGQECIKLLNKFSHKKETSLNIVRVLGNLTRSTDIRASIVSSISSNLDDPCLIDHFWSLLKSRDEIVYSTLGVLINLMLEPTFLSVFRRRNGLQKMVDIIGIYAGIDWQTATLSGKVMCNFIAFIDSEAEAEEGGSKPLGLKIPTELEPLLRKLIDAKTVEEMYGDIGSRSSLGDNGCSCHQIWKATWKEEFLPVASHLLSLLNKFS</sequence>
<dbReference type="PANTHER" id="PTHR21356:SF1">
    <property type="entry name" value="ARMADILLO REPEAT-CONTAINING PROTEIN 2"/>
    <property type="match status" value="1"/>
</dbReference>
<protein>
    <submittedName>
        <fullName evidence="2">Armadillo repeat containing protein 2</fullName>
    </submittedName>
</protein>
<feature type="region of interest" description="Disordered" evidence="1">
    <location>
        <begin position="44"/>
        <end position="77"/>
    </location>
</feature>
<reference evidence="2" key="2">
    <citation type="submission" date="2015-11" db="EMBL/GenBank/DDBJ databases">
        <authorList>
            <person name="Zhang Y."/>
            <person name="Guo Z."/>
        </authorList>
    </citation>
    <scope>NUCLEOTIDE SEQUENCE</scope>
</reference>
<dbReference type="EMBL" id="LN902845">
    <property type="protein sequence ID" value="CUT98780.1"/>
    <property type="molecule type" value="Genomic_DNA"/>
</dbReference>
<reference evidence="2" key="1">
    <citation type="journal article" date="2013" name="Nature">
        <title>The genomes of four tapeworm species reveal adaptations to parasitism.</title>
        <authorList>
            <person name="Tsai I.J."/>
            <person name="Zarowiecki M."/>
            <person name="Holroyd N."/>
            <person name="Garciarrubio A."/>
            <person name="Sanchez-Flores A."/>
            <person name="Brooks K.L."/>
            <person name="Tracey A."/>
            <person name="Bobes R.J."/>
            <person name="Fragoso G."/>
            <person name="Sciutto E."/>
            <person name="Aslett M."/>
            <person name="Beasley H."/>
            <person name="Bennett H.M."/>
            <person name="Cai J."/>
            <person name="Camicia F."/>
            <person name="Clark R."/>
            <person name="Cucher M."/>
            <person name="De Silva N."/>
            <person name="Day T.A."/>
            <person name="Deplazes P."/>
            <person name="Estrada K."/>
            <person name="Fernandez C."/>
            <person name="Holland P.W."/>
            <person name="Hou J."/>
            <person name="Hu S."/>
            <person name="Huckvale T."/>
            <person name="Hung S.S."/>
            <person name="Kamenetzky L."/>
            <person name="Keane J.A."/>
            <person name="Kiss F."/>
            <person name="Koziol U."/>
            <person name="Lambert O."/>
            <person name="Liu K."/>
            <person name="Luo X."/>
            <person name="Luo Y."/>
            <person name="Macchiaroli N."/>
            <person name="Nichol S."/>
            <person name="Paps J."/>
            <person name="Parkinson J."/>
            <person name="Pouchkina-Stantcheva N."/>
            <person name="Riddiford N."/>
            <person name="Rosenzvit M."/>
            <person name="Salinas G."/>
            <person name="Wasmuth J.D."/>
            <person name="Zamanian M."/>
            <person name="Zheng Y."/>
            <person name="Cai X."/>
            <person name="Soberon X."/>
            <person name="Olson P.D."/>
            <person name="Laclette J.P."/>
            <person name="Brehm K."/>
            <person name="Berriman M."/>
            <person name="Garciarrubio A."/>
            <person name="Bobes R.J."/>
            <person name="Fragoso G."/>
            <person name="Sanchez-Flores A."/>
            <person name="Estrada K."/>
            <person name="Cevallos M.A."/>
            <person name="Morett E."/>
            <person name="Gonzalez V."/>
            <person name="Portillo T."/>
            <person name="Ochoa-Leyva A."/>
            <person name="Jose M.V."/>
            <person name="Sciutto E."/>
            <person name="Landa A."/>
            <person name="Jimenez L."/>
            <person name="Valdes V."/>
            <person name="Carrero J.C."/>
            <person name="Larralde C."/>
            <person name="Morales-Montor J."/>
            <person name="Limon-Lason J."/>
            <person name="Soberon X."/>
            <person name="Laclette J.P."/>
        </authorList>
    </citation>
    <scope>NUCLEOTIDE SEQUENCE [LARGE SCALE GENOMIC DNA]</scope>
</reference>
<dbReference type="GO" id="GO:0044782">
    <property type="term" value="P:cilium organization"/>
    <property type="evidence" value="ECO:0007669"/>
    <property type="project" value="TreeGrafter"/>
</dbReference>
<dbReference type="AlphaFoldDB" id="A0A068Y1K7"/>
<dbReference type="OMA" id="NNAKAER"/>
<dbReference type="InterPro" id="IPR016024">
    <property type="entry name" value="ARM-type_fold"/>
</dbReference>
<dbReference type="InterPro" id="IPR011989">
    <property type="entry name" value="ARM-like"/>
</dbReference>
<proteinExistence type="predicted"/>